<evidence type="ECO:0000259" key="1">
    <source>
        <dbReference type="Pfam" id="PF13401"/>
    </source>
</evidence>
<dbReference type="Gene3D" id="1.25.40.10">
    <property type="entry name" value="Tetratricopeptide repeat domain"/>
    <property type="match status" value="1"/>
</dbReference>
<feature type="domain" description="ORC1/DEAH AAA+ ATPase" evidence="1">
    <location>
        <begin position="61"/>
        <end position="157"/>
    </location>
</feature>
<name>A0ABN3VMF9_9PSEU</name>
<comment type="caution">
    <text evidence="2">The sequence shown here is derived from an EMBL/GenBank/DDBJ whole genome shotgun (WGS) entry which is preliminary data.</text>
</comment>
<dbReference type="PANTHER" id="PTHR46082:SF6">
    <property type="entry name" value="AAA+ ATPASE DOMAIN-CONTAINING PROTEIN-RELATED"/>
    <property type="match status" value="1"/>
</dbReference>
<dbReference type="InterPro" id="IPR027417">
    <property type="entry name" value="P-loop_NTPase"/>
</dbReference>
<reference evidence="2 3" key="1">
    <citation type="journal article" date="2019" name="Int. J. Syst. Evol. Microbiol.">
        <title>The Global Catalogue of Microorganisms (GCM) 10K type strain sequencing project: providing services to taxonomists for standard genome sequencing and annotation.</title>
        <authorList>
            <consortium name="The Broad Institute Genomics Platform"/>
            <consortium name="The Broad Institute Genome Sequencing Center for Infectious Disease"/>
            <person name="Wu L."/>
            <person name="Ma J."/>
        </authorList>
    </citation>
    <scope>NUCLEOTIDE SEQUENCE [LARGE SCALE GENOMIC DNA]</scope>
    <source>
        <strain evidence="2 3">JCM 9383</strain>
    </source>
</reference>
<dbReference type="Pfam" id="PF13401">
    <property type="entry name" value="AAA_22"/>
    <property type="match status" value="1"/>
</dbReference>
<evidence type="ECO:0000313" key="3">
    <source>
        <dbReference type="Proteomes" id="UP001500979"/>
    </source>
</evidence>
<dbReference type="Proteomes" id="UP001500979">
    <property type="component" value="Unassembled WGS sequence"/>
</dbReference>
<dbReference type="InterPro" id="IPR053137">
    <property type="entry name" value="NLR-like"/>
</dbReference>
<protein>
    <recommendedName>
        <fullName evidence="1">ORC1/DEAH AAA+ ATPase domain-containing protein</fullName>
    </recommendedName>
</protein>
<dbReference type="InterPro" id="IPR011990">
    <property type="entry name" value="TPR-like_helical_dom_sf"/>
</dbReference>
<organism evidence="2 3">
    <name type="scientific">Saccharopolyspora taberi</name>
    <dbReference type="NCBI Taxonomy" id="60895"/>
    <lineage>
        <taxon>Bacteria</taxon>
        <taxon>Bacillati</taxon>
        <taxon>Actinomycetota</taxon>
        <taxon>Actinomycetes</taxon>
        <taxon>Pseudonocardiales</taxon>
        <taxon>Pseudonocardiaceae</taxon>
        <taxon>Saccharopolyspora</taxon>
    </lineage>
</organism>
<dbReference type="EMBL" id="BAAAUX010000026">
    <property type="protein sequence ID" value="GAA2813558.1"/>
    <property type="molecule type" value="Genomic_DNA"/>
</dbReference>
<gene>
    <name evidence="2" type="ORF">GCM10010470_56270</name>
</gene>
<proteinExistence type="predicted"/>
<dbReference type="Pfam" id="PF13374">
    <property type="entry name" value="TPR_10"/>
    <property type="match status" value="3"/>
</dbReference>
<dbReference type="SUPFAM" id="SSF48452">
    <property type="entry name" value="TPR-like"/>
    <property type="match status" value="1"/>
</dbReference>
<accession>A0ABN3VMF9</accession>
<dbReference type="PRINTS" id="PR00364">
    <property type="entry name" value="DISEASERSIST"/>
</dbReference>
<dbReference type="Gene3D" id="3.40.50.300">
    <property type="entry name" value="P-loop containing nucleotide triphosphate hydrolases"/>
    <property type="match status" value="1"/>
</dbReference>
<keyword evidence="3" id="KW-1185">Reference proteome</keyword>
<dbReference type="InterPro" id="IPR049945">
    <property type="entry name" value="AAA_22"/>
</dbReference>
<evidence type="ECO:0000313" key="2">
    <source>
        <dbReference type="EMBL" id="GAA2813558.1"/>
    </source>
</evidence>
<sequence>MDGNVQGPSVQAGSIHGPVVFNGAADRGGPGLVSLAAPVERLVYEVHGRDELVGAVVDQVRSGRSCTVLHGAGGYGKTTAALRVVESVAADTEVWWVDASSEESVRDGLREVALRAGASAEEVRQAWEGQASAPDLLWRQLNRRTARWLLVFDNADDTRILGAGQPVSDGTGWLRAPGSGAVLVTSRDAGSWGRSARLHAVGQLPDPDGARMLLDRAPAAGSVEQAEELSRRLGGLPLALHSAGRYLAVAGKTPALPGLELPRDFDGYRAALDDRWPEVTDLPGHQEREILSRTWELSLDLLAERGQPLARQLLRLLSHFAAAPIPQEVLHAEVLAESPLFDGLTVHHLALLISALESVGLVQTGVEGQEVPVLRLHPVVREANLNQGDAAESSGYAELCEQLLVTCAGDIDQIDHITWSRWIALLPHCLRAVELATTGDGDEEDQPRFSDITWLCELSADFCCWAGLYGLAHDLFLTALSRRRATADDRDAGTLSTRLNLAGVLRVRGALAEAEAEYRVVLAAHREVLGERHPDILMTRHNLALVLLERGALAEAEAECRVVLAARREVFGERHPHTLATRNNLALMMRERGEFDEAETELRSVLDLHRKVLGEDHPDTLVTEKDLNDLLSRRNQD</sequence>
<dbReference type="PANTHER" id="PTHR46082">
    <property type="entry name" value="ATP/GTP-BINDING PROTEIN-RELATED"/>
    <property type="match status" value="1"/>
</dbReference>
<dbReference type="SUPFAM" id="SSF52540">
    <property type="entry name" value="P-loop containing nucleoside triphosphate hydrolases"/>
    <property type="match status" value="1"/>
</dbReference>